<accession>A0ACD4ZNT4</accession>
<name>A0ACD4ZNT4_9ACTN</name>
<protein>
    <submittedName>
        <fullName evidence="1">Uncharacterized protein</fullName>
    </submittedName>
</protein>
<evidence type="ECO:0000313" key="1">
    <source>
        <dbReference type="EMBL" id="WSC00065.1"/>
    </source>
</evidence>
<keyword evidence="2" id="KW-1185">Reference proteome</keyword>
<gene>
    <name evidence="1" type="ORF">OG835_25770</name>
</gene>
<evidence type="ECO:0000313" key="2">
    <source>
        <dbReference type="Proteomes" id="UP001348369"/>
    </source>
</evidence>
<organism evidence="1 2">
    <name type="scientific">Streptomyces scopuliridis</name>
    <dbReference type="NCBI Taxonomy" id="452529"/>
    <lineage>
        <taxon>Bacteria</taxon>
        <taxon>Bacillati</taxon>
        <taxon>Actinomycetota</taxon>
        <taxon>Actinomycetes</taxon>
        <taxon>Kitasatosporales</taxon>
        <taxon>Streptomycetaceae</taxon>
        <taxon>Streptomyces</taxon>
    </lineage>
</organism>
<sequence length="51" mass="5200">MACGTCGRAASNVDYEVKTNDGKTTTVSSIAEARILIAHGGGGTYKAVPKK</sequence>
<proteinExistence type="predicted"/>
<dbReference type="EMBL" id="CP109109">
    <property type="protein sequence ID" value="WSC00065.1"/>
    <property type="molecule type" value="Genomic_DNA"/>
</dbReference>
<dbReference type="Proteomes" id="UP001348369">
    <property type="component" value="Chromosome"/>
</dbReference>
<reference evidence="1" key="1">
    <citation type="submission" date="2022-10" db="EMBL/GenBank/DDBJ databases">
        <title>The complete genomes of actinobacterial strains from the NBC collection.</title>
        <authorList>
            <person name="Joergensen T.S."/>
            <person name="Alvarez Arevalo M."/>
            <person name="Sterndorff E.B."/>
            <person name="Faurdal D."/>
            <person name="Vuksanovic O."/>
            <person name="Mourched A.-S."/>
            <person name="Charusanti P."/>
            <person name="Shaw S."/>
            <person name="Blin K."/>
            <person name="Weber T."/>
        </authorList>
    </citation>
    <scope>NUCLEOTIDE SEQUENCE</scope>
    <source>
        <strain evidence="1">NBC 01771</strain>
    </source>
</reference>